<dbReference type="Pfam" id="PF01476">
    <property type="entry name" value="LysM"/>
    <property type="match status" value="3"/>
</dbReference>
<feature type="domain" description="LysM" evidence="3">
    <location>
        <begin position="284"/>
        <end position="331"/>
    </location>
</feature>
<dbReference type="EMBL" id="CP034437">
    <property type="protein sequence ID" value="AZN41256.1"/>
    <property type="molecule type" value="Genomic_DNA"/>
</dbReference>
<dbReference type="PANTHER" id="PTHR33734:SF22">
    <property type="entry name" value="MEMBRANE-BOUND LYTIC MUREIN TRANSGLYCOSYLASE D"/>
    <property type="match status" value="1"/>
</dbReference>
<dbReference type="GO" id="GO:0008932">
    <property type="term" value="F:lytic endotransglycosylase activity"/>
    <property type="evidence" value="ECO:0007669"/>
    <property type="project" value="TreeGrafter"/>
</dbReference>
<dbReference type="OrthoDB" id="2583609at2"/>
<evidence type="ECO:0000313" key="4">
    <source>
        <dbReference type="EMBL" id="AZN41256.1"/>
    </source>
</evidence>
<organism evidence="4 5">
    <name type="scientific">Paenibacillus albus</name>
    <dbReference type="NCBI Taxonomy" id="2495582"/>
    <lineage>
        <taxon>Bacteria</taxon>
        <taxon>Bacillati</taxon>
        <taxon>Bacillota</taxon>
        <taxon>Bacilli</taxon>
        <taxon>Bacillales</taxon>
        <taxon>Paenibacillaceae</taxon>
        <taxon>Paenibacillus</taxon>
    </lineage>
</organism>
<accession>A0A3S9A6E1</accession>
<sequence length="338" mass="35799">MKPNSTNPKYGPRAMRAKKRRTASILQVSTGLLLMSVVLYSIYATQSHFGQKHPLASSPNGQPVAEAVTGSSTKDAKPASGHGDATSSTTKPEKTAQVKDGQSGSISTSKPSTTHTSSPSGASTASTAVSKPTTAVKDVRPVSTASASVPASGSSSAYPKKYVIQKGDTLSKIAMKFYHSKQQVNLIAEANDILFINDMVEGETITIPSPTGAAGASSGKQRDLDYSKVTLPATYLVQSGDTLYHIAKQFYRSEDYVEMIASHNNLDANAGLKAGTSLLIPALPKHKVKAGDTLSSIARLYYGDTKYANELASYNELDNHDVVRVGDELSLPQLDTKQ</sequence>
<evidence type="ECO:0000313" key="5">
    <source>
        <dbReference type="Proteomes" id="UP000272528"/>
    </source>
</evidence>
<dbReference type="SUPFAM" id="SSF54106">
    <property type="entry name" value="LysM domain"/>
    <property type="match status" value="3"/>
</dbReference>
<evidence type="ECO:0000256" key="1">
    <source>
        <dbReference type="SAM" id="MobiDB-lite"/>
    </source>
</evidence>
<dbReference type="PANTHER" id="PTHR33734">
    <property type="entry name" value="LYSM DOMAIN-CONTAINING GPI-ANCHORED PROTEIN 2"/>
    <property type="match status" value="1"/>
</dbReference>
<dbReference type="PROSITE" id="PS51782">
    <property type="entry name" value="LYSM"/>
    <property type="match status" value="3"/>
</dbReference>
<keyword evidence="2" id="KW-1133">Transmembrane helix</keyword>
<feature type="compositionally biased region" description="Low complexity" evidence="1">
    <location>
        <begin position="143"/>
        <end position="156"/>
    </location>
</feature>
<name>A0A3S9A6E1_9BACL</name>
<feature type="compositionally biased region" description="Low complexity" evidence="1">
    <location>
        <begin position="105"/>
        <end position="130"/>
    </location>
</feature>
<dbReference type="RefSeq" id="WP_126016963.1">
    <property type="nucleotide sequence ID" value="NZ_CP034437.1"/>
</dbReference>
<dbReference type="InterPro" id="IPR018392">
    <property type="entry name" value="LysM"/>
</dbReference>
<dbReference type="Gene3D" id="3.10.350.10">
    <property type="entry name" value="LysM domain"/>
    <property type="match status" value="3"/>
</dbReference>
<feature type="region of interest" description="Disordered" evidence="1">
    <location>
        <begin position="51"/>
        <end position="156"/>
    </location>
</feature>
<dbReference type="SMART" id="SM00257">
    <property type="entry name" value="LysM"/>
    <property type="match status" value="3"/>
</dbReference>
<keyword evidence="2" id="KW-0472">Membrane</keyword>
<dbReference type="AlphaFoldDB" id="A0A3S9A6E1"/>
<protein>
    <submittedName>
        <fullName evidence="4">LysM peptidoglycan-binding domain-containing protein</fullName>
    </submittedName>
</protein>
<keyword evidence="5" id="KW-1185">Reference proteome</keyword>
<keyword evidence="2" id="KW-0812">Transmembrane</keyword>
<feature type="domain" description="LysM" evidence="3">
    <location>
        <begin position="160"/>
        <end position="207"/>
    </location>
</feature>
<dbReference type="KEGG" id="palb:EJC50_17450"/>
<evidence type="ECO:0000259" key="3">
    <source>
        <dbReference type="PROSITE" id="PS51782"/>
    </source>
</evidence>
<dbReference type="InterPro" id="IPR036779">
    <property type="entry name" value="LysM_dom_sf"/>
</dbReference>
<gene>
    <name evidence="4" type="ORF">EJC50_17450</name>
</gene>
<evidence type="ECO:0000256" key="2">
    <source>
        <dbReference type="SAM" id="Phobius"/>
    </source>
</evidence>
<feature type="transmembrane region" description="Helical" evidence="2">
    <location>
        <begin position="21"/>
        <end position="43"/>
    </location>
</feature>
<reference evidence="5" key="1">
    <citation type="submission" date="2018-12" db="EMBL/GenBank/DDBJ databases">
        <title>Genome sequence of Peanibacillus sp.</title>
        <authorList>
            <person name="Subramani G."/>
            <person name="Srinivasan S."/>
            <person name="Kim M.K."/>
        </authorList>
    </citation>
    <scope>NUCLEOTIDE SEQUENCE [LARGE SCALE GENOMIC DNA]</scope>
    <source>
        <strain evidence="5">18JY67-1</strain>
    </source>
</reference>
<feature type="region of interest" description="Disordered" evidence="1">
    <location>
        <begin position="1"/>
        <end position="20"/>
    </location>
</feature>
<dbReference type="CDD" id="cd00118">
    <property type="entry name" value="LysM"/>
    <property type="match status" value="3"/>
</dbReference>
<dbReference type="Proteomes" id="UP000272528">
    <property type="component" value="Chromosome"/>
</dbReference>
<feature type="domain" description="LysM" evidence="3">
    <location>
        <begin position="233"/>
        <end position="280"/>
    </location>
</feature>
<proteinExistence type="predicted"/>